<sequence length="619" mass="67615">MADHAIHGRVVARRYHGKTLSFCTLLVRHEAPNGLDLTAYSDKSRIHDDQGLPVPVCFDAVHLAAPEDPWLPFPAGKRDIGHGDEIHVVVHPTTNKHGRPQLLVTHWRLPSLQSSGTVRRHIVPNKDSPLDASAQDVIAEQRQQLESRLAKAAVILHHFVSLPKHRLHPLPARLAWATAALPGAAIVFCCGILSHQERISLPTAVMILSTSLTLLATQRAWSPKVLSRLPPLPEATISMPNDVCRLFATVPSGFQDVAAGELIEKVQATDIELLDGKVVFSVPRSAMSSLRHLRSIEKLYVLLLKASDLLASPHVLGQLEYDVPAVLPGELVEQALATWQAFHDHPTRPSTFRVTLRLGGVSPVAQMDASQALAAGFASRFCLVPELKAFDVEVFAHVQYPPPYTTGNMLLGLALLRRTMAFDEFGAHVGHGVSATGRQMSTTTLRPTIAYNLLRLAHPERSAVLVDPMCGCGTIPEMAAKHFAGQLFCLAGDYADAAVARAAHNAALATAANPNVLLDVVQWDCRRLPVRRDFVDALVTDMPFGKRIGSHAKNNQSYPEILHEFCRITAKGSGTAVLLTTERELMAKQLTRYKTWLGHRNGTVNVGGLDAKCFQLSYL</sequence>
<evidence type="ECO:0000259" key="1">
    <source>
        <dbReference type="Pfam" id="PF01170"/>
    </source>
</evidence>
<dbReference type="Gene3D" id="3.40.50.150">
    <property type="entry name" value="Vaccinia Virus protein VP39"/>
    <property type="match status" value="1"/>
</dbReference>
<accession>A0A1V9Z691</accession>
<dbReference type="EMBL" id="JNBR01000404">
    <property type="protein sequence ID" value="OQR93518.1"/>
    <property type="molecule type" value="Genomic_DNA"/>
</dbReference>
<comment type="caution">
    <text evidence="2">The sequence shown here is derived from an EMBL/GenBank/DDBJ whole genome shotgun (WGS) entry which is preliminary data.</text>
</comment>
<evidence type="ECO:0000313" key="2">
    <source>
        <dbReference type="EMBL" id="OQR93518.1"/>
    </source>
</evidence>
<protein>
    <submittedName>
        <fullName evidence="2">THUMP domain-containing protein 3</fullName>
    </submittedName>
</protein>
<dbReference type="GO" id="GO:0030488">
    <property type="term" value="P:tRNA methylation"/>
    <property type="evidence" value="ECO:0007669"/>
    <property type="project" value="TreeGrafter"/>
</dbReference>
<reference evidence="2 3" key="1">
    <citation type="journal article" date="2014" name="Genome Biol. Evol.">
        <title>The secreted proteins of Achlya hypogyna and Thraustotheca clavata identify the ancestral oomycete secretome and reveal gene acquisitions by horizontal gene transfer.</title>
        <authorList>
            <person name="Misner I."/>
            <person name="Blouin N."/>
            <person name="Leonard G."/>
            <person name="Richards T.A."/>
            <person name="Lane C.E."/>
        </authorList>
    </citation>
    <scope>NUCLEOTIDE SEQUENCE [LARGE SCALE GENOMIC DNA]</scope>
    <source>
        <strain evidence="2 3">ATCC 48635</strain>
    </source>
</reference>
<dbReference type="AlphaFoldDB" id="A0A1V9Z691"/>
<dbReference type="FunFam" id="3.40.50.150:FF:000073">
    <property type="entry name" value="THUMP domain containing 3"/>
    <property type="match status" value="1"/>
</dbReference>
<dbReference type="CDD" id="cd11715">
    <property type="entry name" value="THUMP_AdoMetMT"/>
    <property type="match status" value="1"/>
</dbReference>
<dbReference type="OrthoDB" id="47730at2759"/>
<dbReference type="InterPro" id="IPR000241">
    <property type="entry name" value="RlmKL-like_Mtase"/>
</dbReference>
<dbReference type="PANTHER" id="PTHR14911">
    <property type="entry name" value="THUMP DOMAIN-CONTAINING"/>
    <property type="match status" value="1"/>
</dbReference>
<dbReference type="GO" id="GO:0043527">
    <property type="term" value="C:tRNA methyltransferase complex"/>
    <property type="evidence" value="ECO:0007669"/>
    <property type="project" value="UniProtKB-ARBA"/>
</dbReference>
<gene>
    <name evidence="2" type="ORF">ACHHYP_02478</name>
</gene>
<dbReference type="GO" id="GO:0016423">
    <property type="term" value="F:tRNA (guanine) methyltransferase activity"/>
    <property type="evidence" value="ECO:0007669"/>
    <property type="project" value="TreeGrafter"/>
</dbReference>
<keyword evidence="3" id="KW-1185">Reference proteome</keyword>
<dbReference type="SUPFAM" id="SSF53335">
    <property type="entry name" value="S-adenosyl-L-methionine-dependent methyltransferases"/>
    <property type="match status" value="1"/>
</dbReference>
<dbReference type="PANTHER" id="PTHR14911:SF1">
    <property type="entry name" value="THUMP DOMAIN-CONTAINING PROTEIN 2"/>
    <property type="match status" value="1"/>
</dbReference>
<evidence type="ECO:0000313" key="3">
    <source>
        <dbReference type="Proteomes" id="UP000243579"/>
    </source>
</evidence>
<dbReference type="Gene3D" id="3.30.2130.30">
    <property type="match status" value="1"/>
</dbReference>
<organism evidence="2 3">
    <name type="scientific">Achlya hypogyna</name>
    <name type="common">Oomycete</name>
    <name type="synonym">Protoachlya hypogyna</name>
    <dbReference type="NCBI Taxonomy" id="1202772"/>
    <lineage>
        <taxon>Eukaryota</taxon>
        <taxon>Sar</taxon>
        <taxon>Stramenopiles</taxon>
        <taxon>Oomycota</taxon>
        <taxon>Saprolegniomycetes</taxon>
        <taxon>Saprolegniales</taxon>
        <taxon>Achlyaceae</taxon>
        <taxon>Achlya</taxon>
    </lineage>
</organism>
<feature type="domain" description="Ribosomal RNA large subunit methyltransferase K/L-like methyltransferase" evidence="1">
    <location>
        <begin position="442"/>
        <end position="593"/>
    </location>
</feature>
<proteinExistence type="predicted"/>
<dbReference type="InterPro" id="IPR029063">
    <property type="entry name" value="SAM-dependent_MTases_sf"/>
</dbReference>
<dbReference type="Pfam" id="PF01170">
    <property type="entry name" value="UPF0020"/>
    <property type="match status" value="1"/>
</dbReference>
<dbReference type="STRING" id="1202772.A0A1V9Z691"/>
<dbReference type="Proteomes" id="UP000243579">
    <property type="component" value="Unassembled WGS sequence"/>
</dbReference>
<name>A0A1V9Z691_ACHHY</name>